<dbReference type="STRING" id="1190417.SAMN05660690_3188"/>
<gene>
    <name evidence="4" type="ORF">SAMN05660690_3188</name>
</gene>
<feature type="domain" description="Enoyl reductase (ER)" evidence="3">
    <location>
        <begin position="10"/>
        <end position="336"/>
    </location>
</feature>
<evidence type="ECO:0000259" key="3">
    <source>
        <dbReference type="SMART" id="SM00829"/>
    </source>
</evidence>
<dbReference type="InterPro" id="IPR013149">
    <property type="entry name" value="ADH-like_C"/>
</dbReference>
<evidence type="ECO:0000313" key="4">
    <source>
        <dbReference type="EMBL" id="SDC98287.1"/>
    </source>
</evidence>
<reference evidence="5" key="1">
    <citation type="submission" date="2016-10" db="EMBL/GenBank/DDBJ databases">
        <authorList>
            <person name="Varghese N."/>
            <person name="Submissions S."/>
        </authorList>
    </citation>
    <scope>NUCLEOTIDE SEQUENCE [LARGE SCALE GENOMIC DNA]</scope>
    <source>
        <strain evidence="5">DSM 45421</strain>
    </source>
</reference>
<keyword evidence="5" id="KW-1185">Reference proteome</keyword>
<dbReference type="SMART" id="SM00829">
    <property type="entry name" value="PKS_ER"/>
    <property type="match status" value="1"/>
</dbReference>
<dbReference type="OrthoDB" id="7355832at2"/>
<dbReference type="InterPro" id="IPR020843">
    <property type="entry name" value="ER"/>
</dbReference>
<protein>
    <submittedName>
        <fullName evidence="4">NADPH2:quinone reductase</fullName>
    </submittedName>
</protein>
<dbReference type="GO" id="GO:0070402">
    <property type="term" value="F:NADPH binding"/>
    <property type="evidence" value="ECO:0007669"/>
    <property type="project" value="TreeGrafter"/>
</dbReference>
<feature type="region of interest" description="Disordered" evidence="2">
    <location>
        <begin position="44"/>
        <end position="68"/>
    </location>
</feature>
<dbReference type="GO" id="GO:0003730">
    <property type="term" value="F:mRNA 3'-UTR binding"/>
    <property type="evidence" value="ECO:0007669"/>
    <property type="project" value="TreeGrafter"/>
</dbReference>
<organism evidence="4 5">
    <name type="scientific">Geodermatophilus telluris</name>
    <dbReference type="NCBI Taxonomy" id="1190417"/>
    <lineage>
        <taxon>Bacteria</taxon>
        <taxon>Bacillati</taxon>
        <taxon>Actinomycetota</taxon>
        <taxon>Actinomycetes</taxon>
        <taxon>Geodermatophilales</taxon>
        <taxon>Geodermatophilaceae</taxon>
        <taxon>Geodermatophilus</taxon>
    </lineage>
</organism>
<dbReference type="SUPFAM" id="SSF51735">
    <property type="entry name" value="NAD(P)-binding Rossmann-fold domains"/>
    <property type="match status" value="1"/>
</dbReference>
<dbReference type="GO" id="GO:0005829">
    <property type="term" value="C:cytosol"/>
    <property type="evidence" value="ECO:0007669"/>
    <property type="project" value="TreeGrafter"/>
</dbReference>
<dbReference type="PANTHER" id="PTHR44154:SF1">
    <property type="entry name" value="QUINONE OXIDOREDUCTASE"/>
    <property type="match status" value="1"/>
</dbReference>
<evidence type="ECO:0000313" key="5">
    <source>
        <dbReference type="Proteomes" id="UP000199416"/>
    </source>
</evidence>
<dbReference type="RefSeq" id="WP_091366919.1">
    <property type="nucleotide sequence ID" value="NZ_FMZF01000004.1"/>
</dbReference>
<dbReference type="CDD" id="cd08253">
    <property type="entry name" value="zeta_crystallin"/>
    <property type="match status" value="1"/>
</dbReference>
<sequence>MRAISYRRTGGPDVLELVDLPVPDPGPGEVRVRLAFSGVNPTDWKSRSGATAGALAGDHQTPNQDGAGTVEAVGQGVDPAVTGQRVWVWEAAWQRRWGTAAEYTVVPVRQAVLLGEAPSFELGASLGIPFLTAHRCLTLGEALPDRLGPGALTGRTVLVQGGAGAVGNAAIQLARWADATVVATVSSPRKAQLAAAAGASHVVDYRQQDVVAEVRKVAPKGVDVVVEVAPAVNAAVDAQLVGPHGAVAVYANNGGDEVTLPVRTHMSANAQWHFVLVYTEPERAKVLAVEDVDSAVLDGAVRVGEDAGLPLHVYPLARTAEAHRAVEEGAVGKVLVDVTA</sequence>
<dbReference type="InterPro" id="IPR011032">
    <property type="entry name" value="GroES-like_sf"/>
</dbReference>
<evidence type="ECO:0000256" key="2">
    <source>
        <dbReference type="SAM" id="MobiDB-lite"/>
    </source>
</evidence>
<dbReference type="PANTHER" id="PTHR44154">
    <property type="entry name" value="QUINONE OXIDOREDUCTASE"/>
    <property type="match status" value="1"/>
</dbReference>
<dbReference type="Proteomes" id="UP000199416">
    <property type="component" value="Unassembled WGS sequence"/>
</dbReference>
<dbReference type="GO" id="GO:0003960">
    <property type="term" value="F:quinone reductase (NADPH) activity"/>
    <property type="evidence" value="ECO:0007669"/>
    <property type="project" value="TreeGrafter"/>
</dbReference>
<dbReference type="AlphaFoldDB" id="A0A1G6R2P2"/>
<dbReference type="Pfam" id="PF00107">
    <property type="entry name" value="ADH_zinc_N"/>
    <property type="match status" value="1"/>
</dbReference>
<dbReference type="SUPFAM" id="SSF50129">
    <property type="entry name" value="GroES-like"/>
    <property type="match status" value="1"/>
</dbReference>
<dbReference type="Gene3D" id="3.40.50.720">
    <property type="entry name" value="NAD(P)-binding Rossmann-like Domain"/>
    <property type="match status" value="1"/>
</dbReference>
<accession>A0A1G6R2P2</accession>
<proteinExistence type="predicted"/>
<dbReference type="Gene3D" id="3.90.180.10">
    <property type="entry name" value="Medium-chain alcohol dehydrogenases, catalytic domain"/>
    <property type="match status" value="1"/>
</dbReference>
<dbReference type="InterPro" id="IPR036291">
    <property type="entry name" value="NAD(P)-bd_dom_sf"/>
</dbReference>
<evidence type="ECO:0000256" key="1">
    <source>
        <dbReference type="ARBA" id="ARBA00022857"/>
    </source>
</evidence>
<dbReference type="Pfam" id="PF08240">
    <property type="entry name" value="ADH_N"/>
    <property type="match status" value="1"/>
</dbReference>
<dbReference type="InterPro" id="IPR051603">
    <property type="entry name" value="Zinc-ADH_QOR/CCCR"/>
</dbReference>
<name>A0A1G6R2P2_9ACTN</name>
<dbReference type="InterPro" id="IPR013154">
    <property type="entry name" value="ADH-like_N"/>
</dbReference>
<dbReference type="EMBL" id="FMZF01000004">
    <property type="protein sequence ID" value="SDC98287.1"/>
    <property type="molecule type" value="Genomic_DNA"/>
</dbReference>
<keyword evidence="1" id="KW-0521">NADP</keyword>